<dbReference type="Proteomes" id="UP000471648">
    <property type="component" value="Unassembled WGS sequence"/>
</dbReference>
<dbReference type="EMBL" id="JAAGME010001046">
    <property type="protein sequence ID" value="NEB70313.1"/>
    <property type="molecule type" value="Genomic_DNA"/>
</dbReference>
<accession>A0A6N9VC70</accession>
<reference evidence="1 2" key="1">
    <citation type="submission" date="2020-01" db="EMBL/GenBank/DDBJ databases">
        <title>Insect and environment-associated Actinomycetes.</title>
        <authorList>
            <person name="Currrie C."/>
            <person name="Chevrette M."/>
            <person name="Carlson C."/>
            <person name="Stubbendieck R."/>
            <person name="Wendt-Pienkowski E."/>
        </authorList>
    </citation>
    <scope>NUCLEOTIDE SEQUENCE [LARGE SCALE GENOMIC DNA]</scope>
    <source>
        <strain evidence="1 2">SID14438</strain>
    </source>
</reference>
<dbReference type="RefSeq" id="WP_164358200.1">
    <property type="nucleotide sequence ID" value="NZ_JAAGME010001046.1"/>
</dbReference>
<name>A0A6N9VC70_STRMI</name>
<evidence type="ECO:0000313" key="2">
    <source>
        <dbReference type="Proteomes" id="UP000471648"/>
    </source>
</evidence>
<evidence type="ECO:0000313" key="1">
    <source>
        <dbReference type="EMBL" id="NEB70313.1"/>
    </source>
</evidence>
<protein>
    <submittedName>
        <fullName evidence="1">Uncharacterized protein</fullName>
    </submittedName>
</protein>
<organism evidence="1 2">
    <name type="scientific">Streptomyces microflavus</name>
    <name type="common">Streptomyces lipmanii</name>
    <dbReference type="NCBI Taxonomy" id="1919"/>
    <lineage>
        <taxon>Bacteria</taxon>
        <taxon>Bacillati</taxon>
        <taxon>Actinomycetota</taxon>
        <taxon>Actinomycetes</taxon>
        <taxon>Kitasatosporales</taxon>
        <taxon>Streptomycetaceae</taxon>
        <taxon>Streptomyces</taxon>
    </lineage>
</organism>
<gene>
    <name evidence="1" type="ORF">G3I39_25130</name>
</gene>
<comment type="caution">
    <text evidence="1">The sequence shown here is derived from an EMBL/GenBank/DDBJ whole genome shotgun (WGS) entry which is preliminary data.</text>
</comment>
<proteinExistence type="predicted"/>
<dbReference type="AlphaFoldDB" id="A0A6N9VC70"/>
<sequence>MTIRWAIEGPRSRDLLTHGGRVIVHGNRRELEWIIAGARIVQCPRSIPPEQTIGLRWLPQFEGVTWPLRREEWRT</sequence>